<organism evidence="3 4">
    <name type="scientific">Symbiodinium microadriaticum</name>
    <name type="common">Dinoflagellate</name>
    <name type="synonym">Zooxanthella microadriatica</name>
    <dbReference type="NCBI Taxonomy" id="2951"/>
    <lineage>
        <taxon>Eukaryota</taxon>
        <taxon>Sar</taxon>
        <taxon>Alveolata</taxon>
        <taxon>Dinophyceae</taxon>
        <taxon>Suessiales</taxon>
        <taxon>Symbiodiniaceae</taxon>
        <taxon>Symbiodinium</taxon>
    </lineage>
</organism>
<feature type="region of interest" description="Disordered" evidence="2">
    <location>
        <begin position="692"/>
        <end position="730"/>
    </location>
</feature>
<feature type="region of interest" description="Disordered" evidence="2">
    <location>
        <begin position="354"/>
        <end position="384"/>
    </location>
</feature>
<evidence type="ECO:0000313" key="4">
    <source>
        <dbReference type="Proteomes" id="UP000186817"/>
    </source>
</evidence>
<evidence type="ECO:0000313" key="3">
    <source>
        <dbReference type="EMBL" id="OLQ06699.1"/>
    </source>
</evidence>
<dbReference type="AlphaFoldDB" id="A0A1Q9EH16"/>
<dbReference type="Proteomes" id="UP000186817">
    <property type="component" value="Unassembled WGS sequence"/>
</dbReference>
<evidence type="ECO:0000256" key="1">
    <source>
        <dbReference type="SAM" id="Coils"/>
    </source>
</evidence>
<dbReference type="OrthoDB" id="444437at2759"/>
<proteinExistence type="predicted"/>
<comment type="caution">
    <text evidence="3">The sequence shown here is derived from an EMBL/GenBank/DDBJ whole genome shotgun (WGS) entry which is preliminary data.</text>
</comment>
<feature type="coiled-coil region" evidence="1">
    <location>
        <begin position="1"/>
        <end position="28"/>
    </location>
</feature>
<keyword evidence="4" id="KW-1185">Reference proteome</keyword>
<protein>
    <submittedName>
        <fullName evidence="3">Uncharacterized protein</fullName>
    </submittedName>
</protein>
<evidence type="ECO:0000256" key="2">
    <source>
        <dbReference type="SAM" id="MobiDB-lite"/>
    </source>
</evidence>
<sequence>MSARESDLDLLRAELLELRSEVFRLRARVAVLEGDRFELVDSPLPSTALRPQPSGLEQPPSGADPTREEVCESVGLFLKRCLNGEHRGASGRDRLPLASRLWIVVRGFDGTVYNPPRIFSRFSSCKPIVKRGSDTGDSIFVDLPAHKDVVLCLRAAPDEAVEDLDGHTFYVYDGEAADEEYLVGALAVPAEEGEAAEVFEVIFVCTLEERSLVAFPQSAWNRRAAHRRLPPGSLVRATAVEVAAASRTSRSIRAAEARVKIWLGYLEESLVEATRFDGEAEPTIFFTAGGADSGYLPLGEALVEVAKDKFQFHTAESGEPGPTMPTDAQDETRLGRLEEAMQAMAATVKALSEGIQHQRESSLTARPAAESAPAPRTRTQPGAGIGAVVPAQTAAHDPGQDAPTYPGLDPGVVQSALAAGVSHQALGEMASLLSANPARRLKDAKAPKLAADPLDESDQEPVLPVVSQGVASGSAGPAAAPNLDPVSAALVKLTALVEDMHATKNAKGSKLEQALDNVASGQSGGDGGGVSSRKNSVARRALRQALQECPEEIYQVVEKLMLEDLTSTTLSPGMPRPTLSARAWLENRSRLTNYQASVRTAWGVGGILDALIQGKEKEARARACLMLVQSDQVALDRGAWTLASEVSLEQQPPFHSFAAHSQADVSDQPLSRLLEPRWAEIFLHHLQDTESYMEKRRKLQKSKTQAGDDSTEPAPKPKPKAKARVDENRA</sequence>
<feature type="compositionally biased region" description="Low complexity" evidence="2">
    <location>
        <begin position="364"/>
        <end position="379"/>
    </location>
</feature>
<reference evidence="3 4" key="1">
    <citation type="submission" date="2016-02" db="EMBL/GenBank/DDBJ databases">
        <title>Genome analysis of coral dinoflagellate symbionts highlights evolutionary adaptations to a symbiotic lifestyle.</title>
        <authorList>
            <person name="Aranda M."/>
            <person name="Li Y."/>
            <person name="Liew Y.J."/>
            <person name="Baumgarten S."/>
            <person name="Simakov O."/>
            <person name="Wilson M."/>
            <person name="Piel J."/>
            <person name="Ashoor H."/>
            <person name="Bougouffa S."/>
            <person name="Bajic V.B."/>
            <person name="Ryu T."/>
            <person name="Ravasi T."/>
            <person name="Bayer T."/>
            <person name="Micklem G."/>
            <person name="Kim H."/>
            <person name="Bhak J."/>
            <person name="Lajeunesse T.C."/>
            <person name="Voolstra C.R."/>
        </authorList>
    </citation>
    <scope>NUCLEOTIDE SEQUENCE [LARGE SCALE GENOMIC DNA]</scope>
    <source>
        <strain evidence="3 4">CCMP2467</strain>
    </source>
</reference>
<dbReference type="EMBL" id="LSRX01000154">
    <property type="protein sequence ID" value="OLQ06699.1"/>
    <property type="molecule type" value="Genomic_DNA"/>
</dbReference>
<keyword evidence="1" id="KW-0175">Coiled coil</keyword>
<gene>
    <name evidence="3" type="ORF">AK812_SmicGene9970</name>
</gene>
<name>A0A1Q9EH16_SYMMI</name>
<feature type="region of interest" description="Disordered" evidence="2">
    <location>
        <begin position="43"/>
        <end position="67"/>
    </location>
</feature>
<accession>A0A1Q9EH16</accession>